<gene>
    <name evidence="1" type="ORF">TNCT_41111</name>
</gene>
<dbReference type="AlphaFoldDB" id="A0A8X6IY88"/>
<comment type="caution">
    <text evidence="1">The sequence shown here is derived from an EMBL/GenBank/DDBJ whole genome shotgun (WGS) entry which is preliminary data.</text>
</comment>
<reference evidence="1" key="1">
    <citation type="submission" date="2020-07" db="EMBL/GenBank/DDBJ databases">
        <title>Multicomponent nature underlies the extraordinary mechanical properties of spider dragline silk.</title>
        <authorList>
            <person name="Kono N."/>
            <person name="Nakamura H."/>
            <person name="Mori M."/>
            <person name="Yoshida Y."/>
            <person name="Ohtoshi R."/>
            <person name="Malay A.D."/>
            <person name="Moran D.A.P."/>
            <person name="Tomita M."/>
            <person name="Numata K."/>
            <person name="Arakawa K."/>
        </authorList>
    </citation>
    <scope>NUCLEOTIDE SEQUENCE</scope>
</reference>
<evidence type="ECO:0000313" key="1">
    <source>
        <dbReference type="EMBL" id="GFR03458.1"/>
    </source>
</evidence>
<sequence length="85" mass="9387">MDLELTREIGVRSSEHLPSPYTEWGGGEVPILLFLGSVVRIPTVIDFNQGTFTTKTASAVNLRKASLEYSRKQLRGCLFGRALCS</sequence>
<dbReference type="Proteomes" id="UP000887116">
    <property type="component" value="Unassembled WGS sequence"/>
</dbReference>
<proteinExistence type="predicted"/>
<protein>
    <submittedName>
        <fullName evidence="1">Uncharacterized protein</fullName>
    </submittedName>
</protein>
<dbReference type="EMBL" id="BMAO01025549">
    <property type="protein sequence ID" value="GFR03458.1"/>
    <property type="molecule type" value="Genomic_DNA"/>
</dbReference>
<evidence type="ECO:0000313" key="2">
    <source>
        <dbReference type="Proteomes" id="UP000887116"/>
    </source>
</evidence>
<keyword evidence="2" id="KW-1185">Reference proteome</keyword>
<organism evidence="1 2">
    <name type="scientific">Trichonephila clavata</name>
    <name type="common">Joro spider</name>
    <name type="synonym">Nephila clavata</name>
    <dbReference type="NCBI Taxonomy" id="2740835"/>
    <lineage>
        <taxon>Eukaryota</taxon>
        <taxon>Metazoa</taxon>
        <taxon>Ecdysozoa</taxon>
        <taxon>Arthropoda</taxon>
        <taxon>Chelicerata</taxon>
        <taxon>Arachnida</taxon>
        <taxon>Araneae</taxon>
        <taxon>Araneomorphae</taxon>
        <taxon>Entelegynae</taxon>
        <taxon>Araneoidea</taxon>
        <taxon>Nephilidae</taxon>
        <taxon>Trichonephila</taxon>
    </lineage>
</organism>
<name>A0A8X6IY88_TRICU</name>
<accession>A0A8X6IY88</accession>